<dbReference type="InterPro" id="IPR054086">
    <property type="entry name" value="Cep192-like_D2"/>
</dbReference>
<protein>
    <submittedName>
        <fullName evidence="5">Uncharacterized protein</fullName>
    </submittedName>
</protein>
<comment type="caution">
    <text evidence="5">The sequence shown here is derived from an EMBL/GenBank/DDBJ whole genome shotgun (WGS) entry which is preliminary data.</text>
</comment>
<accession>A0A6V7GWF7</accession>
<dbReference type="Pfam" id="PF22074">
    <property type="entry name" value="Cep192_D5"/>
    <property type="match status" value="1"/>
</dbReference>
<keyword evidence="6" id="KW-1185">Reference proteome</keyword>
<feature type="domain" description="Cep192/Spd-2-like" evidence="3">
    <location>
        <begin position="939"/>
        <end position="1055"/>
    </location>
</feature>
<evidence type="ECO:0000313" key="6">
    <source>
        <dbReference type="Proteomes" id="UP000752696"/>
    </source>
</evidence>
<feature type="compositionally biased region" description="Low complexity" evidence="1">
    <location>
        <begin position="905"/>
        <end position="915"/>
    </location>
</feature>
<dbReference type="Pfam" id="PF22064">
    <property type="entry name" value="Cep192_D2"/>
    <property type="match status" value="1"/>
</dbReference>
<dbReference type="InterPro" id="IPR054091">
    <property type="entry name" value="Cep192-like_D5"/>
</dbReference>
<organism evidence="5 6">
    <name type="scientific">Heterotrigona itama</name>
    <dbReference type="NCBI Taxonomy" id="395501"/>
    <lineage>
        <taxon>Eukaryota</taxon>
        <taxon>Metazoa</taxon>
        <taxon>Ecdysozoa</taxon>
        <taxon>Arthropoda</taxon>
        <taxon>Hexapoda</taxon>
        <taxon>Insecta</taxon>
        <taxon>Pterygota</taxon>
        <taxon>Neoptera</taxon>
        <taxon>Endopterygota</taxon>
        <taxon>Hymenoptera</taxon>
        <taxon>Apocrita</taxon>
        <taxon>Aculeata</taxon>
        <taxon>Apoidea</taxon>
        <taxon>Anthophila</taxon>
        <taxon>Apidae</taxon>
        <taxon>Heterotrigona</taxon>
    </lineage>
</organism>
<dbReference type="InterPro" id="IPR054090">
    <property type="entry name" value="Cep192_Spd-2-like_dom"/>
</dbReference>
<evidence type="ECO:0000259" key="4">
    <source>
        <dbReference type="Pfam" id="PF22074"/>
    </source>
</evidence>
<dbReference type="Gene3D" id="2.60.40.10">
    <property type="entry name" value="Immunoglobulins"/>
    <property type="match status" value="1"/>
</dbReference>
<dbReference type="EMBL" id="CAJDYZ010003423">
    <property type="protein sequence ID" value="CAD1470104.1"/>
    <property type="molecule type" value="Genomic_DNA"/>
</dbReference>
<evidence type="ECO:0000259" key="2">
    <source>
        <dbReference type="Pfam" id="PF22064"/>
    </source>
</evidence>
<feature type="compositionally biased region" description="Polar residues" evidence="1">
    <location>
        <begin position="916"/>
        <end position="928"/>
    </location>
</feature>
<feature type="domain" description="Cep192-like" evidence="2">
    <location>
        <begin position="661"/>
        <end position="735"/>
    </location>
</feature>
<dbReference type="Proteomes" id="UP000752696">
    <property type="component" value="Unassembled WGS sequence"/>
</dbReference>
<evidence type="ECO:0000256" key="1">
    <source>
        <dbReference type="SAM" id="MobiDB-lite"/>
    </source>
</evidence>
<dbReference type="Pfam" id="PF22073">
    <property type="entry name" value="Cep192_D4"/>
    <property type="match status" value="1"/>
</dbReference>
<reference evidence="5" key="1">
    <citation type="submission" date="2020-07" db="EMBL/GenBank/DDBJ databases">
        <authorList>
            <person name="Nazaruddin N."/>
        </authorList>
    </citation>
    <scope>NUCLEOTIDE SEQUENCE</scope>
</reference>
<evidence type="ECO:0000313" key="5">
    <source>
        <dbReference type="EMBL" id="CAD1470104.1"/>
    </source>
</evidence>
<sequence length="1393" mass="155157">MFTPLKPTGADFTDVTILNTPQPQATSTVQRKSTLESKVLDKDIEETVSKQLMTDKNDRTQRFNESSLGIIKNMSSSEVSGIEEVKVTQDESKLDKELELARKLLQRCSNIKSTSITCDTNKENNTNVQNISSNLTPSTLIDSAQLISSSQINPQNESTAPITNKTNSIVFEPNEITARSSGLSRRSEKHLSSSVASSKNLNQITFDTATAEFMAKFSNEDFRSASDMASQMLADEMSWQQNYSYALPTTAAAENDYLNLSCFSGITGEQDLLIEGRKVSVSEYFMRKCGHFGELSDAGIERPSLGLSVNSPPRKNQPVPLVDSTCTSAAGDSSIGSSVMKDKTQSIPNISKDIEEQSVMSLTSIAQALQDIDNGTPRRLVDQLIMAKKKKKSAQVQNENMIGHTCTLLSLNRKSMPATPSSNIDDFGKNMRLLNYSTKLSLDSKMTNESIDVKHSIPRVLSDFNSDAKINFETISQELKKEMSIESRSSKINAIIHEEKSVDLEKEEIGQKENIKVENVSYKDKSESHIQDFPNLQESYVNNVVIGKNTEELCSCIVGISREVNIELLNKSNRWVIYALSINQIQGDKHNVRLTLPKDVILIKPNAEQYTKISVKVLKMCKPIITVLNITVSDMVTRIEWIIKHIICIKPEEVDISVSNLSQKKELDFQCIAENSTAILPITIKNKNSVDVPIKLSILKNELAIFSLENSEELQHVTLKSQELRSISVQCKGIMQKSTDTQQRPLQRHAGTLIIEAGNTSEDNVIIQEIPLIVQVGIYKIQTIDTDLPLVVSHKQSKSLSVINLGTIPTLISASFVQEIEVTDISKYFSVEPENLLVQPNEIGCFFVTYKQQVPDISKMHARIKLTTVENAHYYSIIGESSLHTEAENENIARCDTPQYLPSISSPSSPHSVVSNKSGISGRNSPLSSVSGSTVAGDKIPIRTTHAALIWNSVKTGKSEIKEFTIRNTSNNKIKIQAIISDSEQNFRFLRERQAVGTTIVLALQGSESRTLSVVFSPHHIGAAIGKIMFRHYEPKREGAVSGPSRVLFLYGYGGYSKVEISEAFKDPSGKMWLSLGILNSGSSLNAKIKLQNIGDLCSYVKIKLTPKAVYPTMALSWQVNPTELLLNPKEVQWVTLEFHPRKEDLMLLQRSNVSHAGTLLITHGDEPTRWRIRRLYNKMKETGELSGSENETFRNIVHPLCKVFSGEHLISDISAIRDSVLNLGDLCRGIRQHEIMLTVEMCADETLSVLHDNVDESQMFHSLCSDNSHMYEGNSESFMPSETSLGNSTLQNDLNTDTSFMVSPSVIVLNPPIRMEAIVTLRSSCTVAEPFETTLSNTDYLKVVPAEGMIPTRRDFQLKIQCKRKVERNFSAVLEILTENRKYDVQIRVIVK</sequence>
<evidence type="ECO:0000259" key="3">
    <source>
        <dbReference type="Pfam" id="PF22073"/>
    </source>
</evidence>
<name>A0A6V7GWF7_9HYME</name>
<proteinExistence type="predicted"/>
<dbReference type="InterPro" id="IPR013783">
    <property type="entry name" value="Ig-like_fold"/>
</dbReference>
<feature type="domain" description="Cep192-like" evidence="4">
    <location>
        <begin position="1066"/>
        <end position="1218"/>
    </location>
</feature>
<gene>
    <name evidence="5" type="ORF">MHI_LOCUS177205</name>
</gene>
<dbReference type="OrthoDB" id="67059at2759"/>
<feature type="region of interest" description="Disordered" evidence="1">
    <location>
        <begin position="905"/>
        <end position="928"/>
    </location>
</feature>